<name>A0A183A458_9TREM</name>
<feature type="compositionally biased region" description="Basic and acidic residues" evidence="1">
    <location>
        <begin position="36"/>
        <end position="47"/>
    </location>
</feature>
<feature type="region of interest" description="Disordered" evidence="1">
    <location>
        <begin position="36"/>
        <end position="57"/>
    </location>
</feature>
<dbReference type="EMBL" id="UZAN01014444">
    <property type="protein sequence ID" value="VDP45586.1"/>
    <property type="molecule type" value="Genomic_DNA"/>
</dbReference>
<accession>A0A183A458</accession>
<reference evidence="2 3" key="2">
    <citation type="submission" date="2018-11" db="EMBL/GenBank/DDBJ databases">
        <authorList>
            <consortium name="Pathogen Informatics"/>
        </authorList>
    </citation>
    <scope>NUCLEOTIDE SEQUENCE [LARGE SCALE GENOMIC DNA]</scope>
    <source>
        <strain evidence="2 3">Egypt</strain>
    </source>
</reference>
<evidence type="ECO:0000313" key="3">
    <source>
        <dbReference type="Proteomes" id="UP000272942"/>
    </source>
</evidence>
<evidence type="ECO:0000313" key="4">
    <source>
        <dbReference type="WBParaSite" id="ECPE_0000174301-mRNA-1"/>
    </source>
</evidence>
<dbReference type="AlphaFoldDB" id="A0A183A458"/>
<dbReference type="Proteomes" id="UP000272942">
    <property type="component" value="Unassembled WGS sequence"/>
</dbReference>
<organism evidence="4">
    <name type="scientific">Echinostoma caproni</name>
    <dbReference type="NCBI Taxonomy" id="27848"/>
    <lineage>
        <taxon>Eukaryota</taxon>
        <taxon>Metazoa</taxon>
        <taxon>Spiralia</taxon>
        <taxon>Lophotrochozoa</taxon>
        <taxon>Platyhelminthes</taxon>
        <taxon>Trematoda</taxon>
        <taxon>Digenea</taxon>
        <taxon>Plagiorchiida</taxon>
        <taxon>Echinostomata</taxon>
        <taxon>Echinostomatoidea</taxon>
        <taxon>Echinostomatidae</taxon>
        <taxon>Echinostoma</taxon>
    </lineage>
</organism>
<reference evidence="4" key="1">
    <citation type="submission" date="2016-06" db="UniProtKB">
        <authorList>
            <consortium name="WormBaseParasite"/>
        </authorList>
    </citation>
    <scope>IDENTIFICATION</scope>
</reference>
<protein>
    <submittedName>
        <fullName evidence="4">RPL18A</fullName>
    </submittedName>
</protein>
<proteinExistence type="predicted"/>
<sequence length="57" mass="6541">MWNYLAVTAQRESPAHKCKNLDVNWPKPKVLTKHHENRELGVQEPGHKLARAKSPVT</sequence>
<keyword evidence="3" id="KW-1185">Reference proteome</keyword>
<dbReference type="WBParaSite" id="ECPE_0000174301-mRNA-1">
    <property type="protein sequence ID" value="ECPE_0000174301-mRNA-1"/>
    <property type="gene ID" value="ECPE_0000174301"/>
</dbReference>
<evidence type="ECO:0000313" key="2">
    <source>
        <dbReference type="EMBL" id="VDP45586.1"/>
    </source>
</evidence>
<gene>
    <name evidence="2" type="ORF">ECPE_LOCUS1743</name>
</gene>
<evidence type="ECO:0000256" key="1">
    <source>
        <dbReference type="SAM" id="MobiDB-lite"/>
    </source>
</evidence>